<protein>
    <recommendedName>
        <fullName evidence="3">FXSXX-COOH protein</fullName>
    </recommendedName>
</protein>
<organism evidence="1 2">
    <name type="scientific">Kibdelosporangium lantanae</name>
    <dbReference type="NCBI Taxonomy" id="1497396"/>
    <lineage>
        <taxon>Bacteria</taxon>
        <taxon>Bacillati</taxon>
        <taxon>Actinomycetota</taxon>
        <taxon>Actinomycetes</taxon>
        <taxon>Pseudonocardiales</taxon>
        <taxon>Pseudonocardiaceae</taxon>
        <taxon>Kibdelosporangium</taxon>
    </lineage>
</organism>
<accession>A0ABW3M184</accession>
<proteinExistence type="predicted"/>
<dbReference type="EMBL" id="JBHTIS010000040">
    <property type="protein sequence ID" value="MFD1044357.1"/>
    <property type="molecule type" value="Genomic_DNA"/>
</dbReference>
<dbReference type="Proteomes" id="UP001597045">
    <property type="component" value="Unassembled WGS sequence"/>
</dbReference>
<name>A0ABW3M184_9PSEU</name>
<comment type="caution">
    <text evidence="1">The sequence shown here is derived from an EMBL/GenBank/DDBJ whole genome shotgun (WGS) entry which is preliminary data.</text>
</comment>
<sequence>MFDREPSEGIGIMEQILAKPGNAVESSLPDIGDVPLAALVRAISPALREAIDRAVHATGNPQVWDQTNAARHRYC</sequence>
<gene>
    <name evidence="1" type="ORF">ACFQ1S_01490</name>
</gene>
<keyword evidence="2" id="KW-1185">Reference proteome</keyword>
<evidence type="ECO:0000313" key="2">
    <source>
        <dbReference type="Proteomes" id="UP001597045"/>
    </source>
</evidence>
<evidence type="ECO:0000313" key="1">
    <source>
        <dbReference type="EMBL" id="MFD1044357.1"/>
    </source>
</evidence>
<reference evidence="2" key="1">
    <citation type="journal article" date="2019" name="Int. J. Syst. Evol. Microbiol.">
        <title>The Global Catalogue of Microorganisms (GCM) 10K type strain sequencing project: providing services to taxonomists for standard genome sequencing and annotation.</title>
        <authorList>
            <consortium name="The Broad Institute Genomics Platform"/>
            <consortium name="The Broad Institute Genome Sequencing Center for Infectious Disease"/>
            <person name="Wu L."/>
            <person name="Ma J."/>
        </authorList>
    </citation>
    <scope>NUCLEOTIDE SEQUENCE [LARGE SCALE GENOMIC DNA]</scope>
    <source>
        <strain evidence="2">JCM 31486</strain>
    </source>
</reference>
<evidence type="ECO:0008006" key="3">
    <source>
        <dbReference type="Google" id="ProtNLM"/>
    </source>
</evidence>